<evidence type="ECO:0000313" key="3">
    <source>
        <dbReference type="Proteomes" id="UP000288216"/>
    </source>
</evidence>
<evidence type="ECO:0000256" key="1">
    <source>
        <dbReference type="SAM" id="MobiDB-lite"/>
    </source>
</evidence>
<dbReference type="AlphaFoldDB" id="A0A401PPM1"/>
<dbReference type="OrthoDB" id="10454991at2759"/>
<name>A0A401PPM1_SCYTO</name>
<feature type="compositionally biased region" description="Basic and acidic residues" evidence="1">
    <location>
        <begin position="42"/>
        <end position="53"/>
    </location>
</feature>
<feature type="region of interest" description="Disordered" evidence="1">
    <location>
        <begin position="19"/>
        <end position="99"/>
    </location>
</feature>
<gene>
    <name evidence="2" type="ORF">scyTo_0018164</name>
</gene>
<feature type="compositionally biased region" description="Low complexity" evidence="1">
    <location>
        <begin position="71"/>
        <end position="82"/>
    </location>
</feature>
<organism evidence="2 3">
    <name type="scientific">Scyliorhinus torazame</name>
    <name type="common">Cloudy catshark</name>
    <name type="synonym">Catulus torazame</name>
    <dbReference type="NCBI Taxonomy" id="75743"/>
    <lineage>
        <taxon>Eukaryota</taxon>
        <taxon>Metazoa</taxon>
        <taxon>Chordata</taxon>
        <taxon>Craniata</taxon>
        <taxon>Vertebrata</taxon>
        <taxon>Chondrichthyes</taxon>
        <taxon>Elasmobranchii</taxon>
        <taxon>Galeomorphii</taxon>
        <taxon>Galeoidea</taxon>
        <taxon>Carcharhiniformes</taxon>
        <taxon>Scyliorhinidae</taxon>
        <taxon>Scyliorhinus</taxon>
    </lineage>
</organism>
<reference evidence="2 3" key="1">
    <citation type="journal article" date="2018" name="Nat. Ecol. Evol.">
        <title>Shark genomes provide insights into elasmobranch evolution and the origin of vertebrates.</title>
        <authorList>
            <person name="Hara Y"/>
            <person name="Yamaguchi K"/>
            <person name="Onimaru K"/>
            <person name="Kadota M"/>
            <person name="Koyanagi M"/>
            <person name="Keeley SD"/>
            <person name="Tatsumi K"/>
            <person name="Tanaka K"/>
            <person name="Motone F"/>
            <person name="Kageyama Y"/>
            <person name="Nozu R"/>
            <person name="Adachi N"/>
            <person name="Nishimura O"/>
            <person name="Nakagawa R"/>
            <person name="Tanegashima C"/>
            <person name="Kiyatake I"/>
            <person name="Matsumoto R"/>
            <person name="Murakumo K"/>
            <person name="Nishida K"/>
            <person name="Terakita A"/>
            <person name="Kuratani S"/>
            <person name="Sato K"/>
            <person name="Hyodo S Kuraku.S."/>
        </authorList>
    </citation>
    <scope>NUCLEOTIDE SEQUENCE [LARGE SCALE GENOMIC DNA]</scope>
</reference>
<dbReference type="EMBL" id="BFAA01012384">
    <property type="protein sequence ID" value="GCB75069.1"/>
    <property type="molecule type" value="Genomic_DNA"/>
</dbReference>
<protein>
    <submittedName>
        <fullName evidence="2">Uncharacterized protein</fullName>
    </submittedName>
</protein>
<comment type="caution">
    <text evidence="2">The sequence shown here is derived from an EMBL/GenBank/DDBJ whole genome shotgun (WGS) entry which is preliminary data.</text>
</comment>
<feature type="non-terminal residue" evidence="2">
    <location>
        <position position="99"/>
    </location>
</feature>
<proteinExistence type="predicted"/>
<dbReference type="Proteomes" id="UP000288216">
    <property type="component" value="Unassembled WGS sequence"/>
</dbReference>
<sequence>MGKQRCSFAIGWSWGAVDVGRKRGLIGPEPDQLIGSGSSRGNKGEEEPEDRSPSVRPAMDNENEQNASPVSGSGSSNGTSGNPRPQVSQMSLYERQAVQ</sequence>
<evidence type="ECO:0000313" key="2">
    <source>
        <dbReference type="EMBL" id="GCB75069.1"/>
    </source>
</evidence>
<keyword evidence="3" id="KW-1185">Reference proteome</keyword>
<accession>A0A401PPM1</accession>